<name>A0ABP7UDT7_9SPHN</name>
<evidence type="ECO:0000313" key="1">
    <source>
        <dbReference type="EMBL" id="GAA4040870.1"/>
    </source>
</evidence>
<keyword evidence="2" id="KW-1185">Reference proteome</keyword>
<accession>A0ABP7UDT7</accession>
<dbReference type="EMBL" id="BAABBR010000001">
    <property type="protein sequence ID" value="GAA4040870.1"/>
    <property type="molecule type" value="Genomic_DNA"/>
</dbReference>
<sequence length="59" mass="6621">MALSPIDSLADVPTARGVARLRASLIHDCEQGLVSPLRYDHRARVLRQQEALLANRSRR</sequence>
<proteinExistence type="predicted"/>
<organism evidence="1 2">
    <name type="scientific">Sphingomonas rosea</name>
    <dbReference type="NCBI Taxonomy" id="335605"/>
    <lineage>
        <taxon>Bacteria</taxon>
        <taxon>Pseudomonadati</taxon>
        <taxon>Pseudomonadota</taxon>
        <taxon>Alphaproteobacteria</taxon>
        <taxon>Sphingomonadales</taxon>
        <taxon>Sphingomonadaceae</taxon>
        <taxon>Sphingomonas</taxon>
    </lineage>
</organism>
<protein>
    <submittedName>
        <fullName evidence="1">Uncharacterized protein</fullName>
    </submittedName>
</protein>
<gene>
    <name evidence="1" type="ORF">GCM10022281_22290</name>
</gene>
<evidence type="ECO:0000313" key="2">
    <source>
        <dbReference type="Proteomes" id="UP001424459"/>
    </source>
</evidence>
<comment type="caution">
    <text evidence="1">The sequence shown here is derived from an EMBL/GenBank/DDBJ whole genome shotgun (WGS) entry which is preliminary data.</text>
</comment>
<dbReference type="Proteomes" id="UP001424459">
    <property type="component" value="Unassembled WGS sequence"/>
</dbReference>
<reference evidence="2" key="1">
    <citation type="journal article" date="2019" name="Int. J. Syst. Evol. Microbiol.">
        <title>The Global Catalogue of Microorganisms (GCM) 10K type strain sequencing project: providing services to taxonomists for standard genome sequencing and annotation.</title>
        <authorList>
            <consortium name="The Broad Institute Genomics Platform"/>
            <consortium name="The Broad Institute Genome Sequencing Center for Infectious Disease"/>
            <person name="Wu L."/>
            <person name="Ma J."/>
        </authorList>
    </citation>
    <scope>NUCLEOTIDE SEQUENCE [LARGE SCALE GENOMIC DNA]</scope>
    <source>
        <strain evidence="2">JCM 17564</strain>
    </source>
</reference>